<evidence type="ECO:0000313" key="2">
    <source>
        <dbReference type="EMBL" id="MFA9950067.1"/>
    </source>
</evidence>
<accession>A0ABV4UER9</accession>
<protein>
    <submittedName>
        <fullName evidence="2">Uncharacterized protein</fullName>
    </submittedName>
</protein>
<evidence type="ECO:0000256" key="1">
    <source>
        <dbReference type="SAM" id="SignalP"/>
    </source>
</evidence>
<keyword evidence="1" id="KW-0732">Signal</keyword>
<feature type="chain" id="PRO_5046319036" evidence="1">
    <location>
        <begin position="19"/>
        <end position="171"/>
    </location>
</feature>
<keyword evidence="3" id="KW-1185">Reference proteome</keyword>
<reference evidence="3" key="1">
    <citation type="submission" date="2024-06" db="EMBL/GenBank/DDBJ databases">
        <title>Radixoralia hellwigii gen. nov., sp nov., isolated from a root canal in the human oral cavity.</title>
        <authorList>
            <person name="Bartsch S."/>
            <person name="Wittmer A."/>
            <person name="Schulz A.-K."/>
            <person name="Neumann-Schaal M."/>
            <person name="Wolf J."/>
            <person name="Gronow S."/>
            <person name="Tennert C."/>
            <person name="Haecker G."/>
            <person name="Cieplik F."/>
            <person name="Al-Ahmad A."/>
        </authorList>
    </citation>
    <scope>NUCLEOTIDE SEQUENCE [LARGE SCALE GENOMIC DNA]</scope>
    <source>
        <strain evidence="3">Wk13</strain>
    </source>
</reference>
<evidence type="ECO:0000313" key="3">
    <source>
        <dbReference type="Proteomes" id="UP001574673"/>
    </source>
</evidence>
<dbReference type="EMBL" id="JBEUWX010000002">
    <property type="protein sequence ID" value="MFA9950067.1"/>
    <property type="molecule type" value="Genomic_DNA"/>
</dbReference>
<proteinExistence type="predicted"/>
<dbReference type="RefSeq" id="WP_418891151.1">
    <property type="nucleotide sequence ID" value="NZ_JBEUWX010000002.1"/>
</dbReference>
<sequence>MRFTLFILLILFTFTTKAESLCNYPITIGKNIFSLNQTTLEEIDKKYGFTERFDFGEYGTQAVCYQNSKNFLLFGFHNRNKNMILSRVEVSLLPPTGHEKSFCLSIDEKLAINNKLLGSLSLNLKDKNSKIEFKQNDTNLKGKNGPCFILEDYLYFYNRLAFYAIGISEND</sequence>
<feature type="signal peptide" evidence="1">
    <location>
        <begin position="1"/>
        <end position="18"/>
    </location>
</feature>
<dbReference type="Proteomes" id="UP001574673">
    <property type="component" value="Unassembled WGS sequence"/>
</dbReference>
<gene>
    <name evidence="2" type="ORF">ABCS64_07010</name>
</gene>
<comment type="caution">
    <text evidence="2">The sequence shown here is derived from an EMBL/GenBank/DDBJ whole genome shotgun (WGS) entry which is preliminary data.</text>
</comment>
<name>A0ABV4UER9_9RHOO</name>
<organism evidence="2 3">
    <name type="scientific">Dentiradicibacter hellwigii</name>
    <dbReference type="NCBI Taxonomy" id="3149053"/>
    <lineage>
        <taxon>Bacteria</taxon>
        <taxon>Pseudomonadati</taxon>
        <taxon>Pseudomonadota</taxon>
        <taxon>Betaproteobacteria</taxon>
        <taxon>Rhodocyclales</taxon>
        <taxon>Rhodocyclaceae</taxon>
        <taxon>Dentiradicibacter</taxon>
    </lineage>
</organism>